<evidence type="ECO:0000256" key="2">
    <source>
        <dbReference type="ARBA" id="ARBA00023015"/>
    </source>
</evidence>
<evidence type="ECO:0000313" key="6">
    <source>
        <dbReference type="EMBL" id="XDT73553.1"/>
    </source>
</evidence>
<dbReference type="GO" id="GO:0046685">
    <property type="term" value="P:response to arsenic-containing substance"/>
    <property type="evidence" value="ECO:0007669"/>
    <property type="project" value="UniProtKB-KW"/>
</dbReference>
<dbReference type="GO" id="GO:0003700">
    <property type="term" value="F:DNA-binding transcription factor activity"/>
    <property type="evidence" value="ECO:0007669"/>
    <property type="project" value="InterPro"/>
</dbReference>
<proteinExistence type="predicted"/>
<dbReference type="InterPro" id="IPR011991">
    <property type="entry name" value="ArsR-like_HTH"/>
</dbReference>
<accession>A0AB39UZH6</accession>
<dbReference type="PRINTS" id="PR00778">
    <property type="entry name" value="HTHARSR"/>
</dbReference>
<evidence type="ECO:0000256" key="3">
    <source>
        <dbReference type="ARBA" id="ARBA00023125"/>
    </source>
</evidence>
<dbReference type="Gene3D" id="1.10.10.10">
    <property type="entry name" value="Winged helix-like DNA-binding domain superfamily/Winged helix DNA-binding domain"/>
    <property type="match status" value="1"/>
</dbReference>
<keyword evidence="4" id="KW-0804">Transcription</keyword>
<dbReference type="AlphaFoldDB" id="A0AB39UZH6"/>
<dbReference type="InterPro" id="IPR036390">
    <property type="entry name" value="WH_DNA-bd_sf"/>
</dbReference>
<feature type="domain" description="HTH arsR-type" evidence="5">
    <location>
        <begin position="4"/>
        <end position="98"/>
    </location>
</feature>
<dbReference type="EMBL" id="CP154858">
    <property type="protein sequence ID" value="XDT73553.1"/>
    <property type="molecule type" value="Genomic_DNA"/>
</dbReference>
<dbReference type="CDD" id="cd00090">
    <property type="entry name" value="HTH_ARSR"/>
    <property type="match status" value="1"/>
</dbReference>
<evidence type="ECO:0000256" key="1">
    <source>
        <dbReference type="ARBA" id="ARBA00022849"/>
    </source>
</evidence>
<dbReference type="PANTHER" id="PTHR33154">
    <property type="entry name" value="TRANSCRIPTIONAL REGULATOR, ARSR FAMILY"/>
    <property type="match status" value="1"/>
</dbReference>
<dbReference type="RefSeq" id="WP_369602539.1">
    <property type="nucleotide sequence ID" value="NZ_CP154858.1"/>
</dbReference>
<sequence>MKPMNDVLLGEVAQKFKVLSDPIRLRILHELQNGEKTVNELVSATGSSQPNISKHLALLRTAGLVHRRKQGNQAYFSIAAPYIFQLCDIVCGGIAEELEQKNQSLA</sequence>
<keyword evidence="1" id="KW-0059">Arsenical resistance</keyword>
<dbReference type="PANTHER" id="PTHR33154:SF18">
    <property type="entry name" value="ARSENICAL RESISTANCE OPERON REPRESSOR"/>
    <property type="match status" value="1"/>
</dbReference>
<protein>
    <submittedName>
        <fullName evidence="6">Metalloregulator ArsR/SmtB family transcription factor</fullName>
    </submittedName>
</protein>
<dbReference type="GO" id="GO:0003677">
    <property type="term" value="F:DNA binding"/>
    <property type="evidence" value="ECO:0007669"/>
    <property type="project" value="UniProtKB-KW"/>
</dbReference>
<gene>
    <name evidence="6" type="ORF">AAIA72_06180</name>
</gene>
<keyword evidence="3" id="KW-0238">DNA-binding</keyword>
<reference evidence="6" key="1">
    <citation type="submission" date="2024-05" db="EMBL/GenBank/DDBJ databases">
        <title>Genome sequencing of novel strain.</title>
        <authorList>
            <person name="Ganbat D."/>
            <person name="Ganbat S."/>
            <person name="Lee S.-J."/>
        </authorList>
    </citation>
    <scope>NUCLEOTIDE SEQUENCE</scope>
    <source>
        <strain evidence="6">SMD15-11</strain>
    </source>
</reference>
<dbReference type="Pfam" id="PF01022">
    <property type="entry name" value="HTH_5"/>
    <property type="match status" value="1"/>
</dbReference>
<dbReference type="InterPro" id="IPR001845">
    <property type="entry name" value="HTH_ArsR_DNA-bd_dom"/>
</dbReference>
<evidence type="ECO:0000256" key="4">
    <source>
        <dbReference type="ARBA" id="ARBA00023163"/>
    </source>
</evidence>
<name>A0AB39UZH6_9GAMM</name>
<organism evidence="6">
    <name type="scientific">Thermohahella caldifontis</name>
    <dbReference type="NCBI Taxonomy" id="3142973"/>
    <lineage>
        <taxon>Bacteria</taxon>
        <taxon>Pseudomonadati</taxon>
        <taxon>Pseudomonadota</taxon>
        <taxon>Gammaproteobacteria</taxon>
        <taxon>Oceanospirillales</taxon>
        <taxon>Hahellaceae</taxon>
        <taxon>Thermohahella</taxon>
    </lineage>
</organism>
<dbReference type="InterPro" id="IPR051081">
    <property type="entry name" value="HTH_MetalResp_TranReg"/>
</dbReference>
<dbReference type="SMART" id="SM00418">
    <property type="entry name" value="HTH_ARSR"/>
    <property type="match status" value="1"/>
</dbReference>
<dbReference type="InterPro" id="IPR036388">
    <property type="entry name" value="WH-like_DNA-bd_sf"/>
</dbReference>
<dbReference type="NCBIfam" id="NF033788">
    <property type="entry name" value="HTH_metalloreg"/>
    <property type="match status" value="1"/>
</dbReference>
<keyword evidence="2" id="KW-0805">Transcription regulation</keyword>
<dbReference type="SUPFAM" id="SSF46785">
    <property type="entry name" value="Winged helix' DNA-binding domain"/>
    <property type="match status" value="1"/>
</dbReference>
<dbReference type="KEGG" id="tcd:AAIA72_06180"/>
<dbReference type="PROSITE" id="PS50987">
    <property type="entry name" value="HTH_ARSR_2"/>
    <property type="match status" value="1"/>
</dbReference>
<evidence type="ECO:0000259" key="5">
    <source>
        <dbReference type="PROSITE" id="PS50987"/>
    </source>
</evidence>